<protein>
    <submittedName>
        <fullName evidence="3">FoP_duplication domain-containing protein</fullName>
    </submittedName>
</protein>
<sequence>MAPQLIAEVNSTISTRSKVTYDRSPMKPTKANRNPGNSNRHNSAGNTRRIDHRQQNRRRSERPQQDNRPAFHNRRSSGQQRQIQRRSDSYTNRRSPKATKTVTKKHATVTRSPPKNRRPNKKVEAKPTAEDLDRELEAYMKRPVSA</sequence>
<feature type="region of interest" description="Disordered" evidence="1">
    <location>
        <begin position="1"/>
        <end position="146"/>
    </location>
</feature>
<organism evidence="2 3">
    <name type="scientific">Panagrellus redivivus</name>
    <name type="common">Microworm</name>
    <dbReference type="NCBI Taxonomy" id="6233"/>
    <lineage>
        <taxon>Eukaryota</taxon>
        <taxon>Metazoa</taxon>
        <taxon>Ecdysozoa</taxon>
        <taxon>Nematoda</taxon>
        <taxon>Chromadorea</taxon>
        <taxon>Rhabditida</taxon>
        <taxon>Tylenchina</taxon>
        <taxon>Panagrolaimomorpha</taxon>
        <taxon>Panagrolaimoidea</taxon>
        <taxon>Panagrolaimidae</taxon>
        <taxon>Panagrellus</taxon>
    </lineage>
</organism>
<name>A0A7E4ZV07_PANRE</name>
<dbReference type="WBParaSite" id="Pan_g18872.t1">
    <property type="protein sequence ID" value="Pan_g18872.t1"/>
    <property type="gene ID" value="Pan_g18872"/>
</dbReference>
<evidence type="ECO:0000313" key="3">
    <source>
        <dbReference type="WBParaSite" id="Pan_g18872.t1"/>
    </source>
</evidence>
<feature type="compositionally biased region" description="Polar residues" evidence="1">
    <location>
        <begin position="31"/>
        <end position="46"/>
    </location>
</feature>
<evidence type="ECO:0000313" key="2">
    <source>
        <dbReference type="Proteomes" id="UP000492821"/>
    </source>
</evidence>
<dbReference type="Proteomes" id="UP000492821">
    <property type="component" value="Unassembled WGS sequence"/>
</dbReference>
<feature type="compositionally biased region" description="Basic and acidic residues" evidence="1">
    <location>
        <begin position="121"/>
        <end position="140"/>
    </location>
</feature>
<dbReference type="AlphaFoldDB" id="A0A7E4ZV07"/>
<reference evidence="3" key="2">
    <citation type="submission" date="2020-10" db="UniProtKB">
        <authorList>
            <consortium name="WormBaseParasite"/>
        </authorList>
    </citation>
    <scope>IDENTIFICATION</scope>
</reference>
<feature type="compositionally biased region" description="Basic residues" evidence="1">
    <location>
        <begin position="94"/>
        <end position="120"/>
    </location>
</feature>
<proteinExistence type="predicted"/>
<evidence type="ECO:0000256" key="1">
    <source>
        <dbReference type="SAM" id="MobiDB-lite"/>
    </source>
</evidence>
<accession>A0A7E4ZV07</accession>
<reference evidence="2" key="1">
    <citation type="journal article" date="2013" name="Genetics">
        <title>The draft genome and transcriptome of Panagrellus redivivus are shaped by the harsh demands of a free-living lifestyle.</title>
        <authorList>
            <person name="Srinivasan J."/>
            <person name="Dillman A.R."/>
            <person name="Macchietto M.G."/>
            <person name="Heikkinen L."/>
            <person name="Lakso M."/>
            <person name="Fracchia K.M."/>
            <person name="Antoshechkin I."/>
            <person name="Mortazavi A."/>
            <person name="Wong G."/>
            <person name="Sternberg P.W."/>
        </authorList>
    </citation>
    <scope>NUCLEOTIDE SEQUENCE [LARGE SCALE GENOMIC DNA]</scope>
    <source>
        <strain evidence="2">MT8872</strain>
    </source>
</reference>
<keyword evidence="2" id="KW-1185">Reference proteome</keyword>
<feature type="compositionally biased region" description="Polar residues" evidence="1">
    <location>
        <begin position="9"/>
        <end position="18"/>
    </location>
</feature>